<feature type="chain" id="PRO_5020628941" evidence="5">
    <location>
        <begin position="27"/>
        <end position="439"/>
    </location>
</feature>
<organism evidence="7 8">
    <name type="scientific">Spirosoma sordidisoli</name>
    <dbReference type="NCBI Taxonomy" id="2502893"/>
    <lineage>
        <taxon>Bacteria</taxon>
        <taxon>Pseudomonadati</taxon>
        <taxon>Bacteroidota</taxon>
        <taxon>Cytophagia</taxon>
        <taxon>Cytophagales</taxon>
        <taxon>Cytophagaceae</taxon>
        <taxon>Spirosoma</taxon>
    </lineage>
</organism>
<keyword evidence="5" id="KW-0732">Signal</keyword>
<evidence type="ECO:0000256" key="5">
    <source>
        <dbReference type="SAM" id="SignalP"/>
    </source>
</evidence>
<name>A0A4V1RWJ5_9BACT</name>
<dbReference type="EMBL" id="SBLB01000002">
    <property type="protein sequence ID" value="RYC70488.1"/>
    <property type="molecule type" value="Genomic_DNA"/>
</dbReference>
<accession>A0A4V1RWJ5</accession>
<dbReference type="Proteomes" id="UP000290407">
    <property type="component" value="Unassembled WGS sequence"/>
</dbReference>
<evidence type="ECO:0000256" key="4">
    <source>
        <dbReference type="ARBA" id="ARBA00022837"/>
    </source>
</evidence>
<dbReference type="PANTHER" id="PTHR42693:SF53">
    <property type="entry name" value="ENDO-4-O-SULFATASE"/>
    <property type="match status" value="1"/>
</dbReference>
<evidence type="ECO:0000259" key="6">
    <source>
        <dbReference type="Pfam" id="PF00884"/>
    </source>
</evidence>
<comment type="similarity">
    <text evidence="1">Belongs to the sulfatase family.</text>
</comment>
<keyword evidence="8" id="KW-1185">Reference proteome</keyword>
<dbReference type="GO" id="GO:0004065">
    <property type="term" value="F:arylsulfatase activity"/>
    <property type="evidence" value="ECO:0007669"/>
    <property type="project" value="TreeGrafter"/>
</dbReference>
<dbReference type="InterPro" id="IPR000917">
    <property type="entry name" value="Sulfatase_N"/>
</dbReference>
<evidence type="ECO:0000256" key="2">
    <source>
        <dbReference type="ARBA" id="ARBA00022723"/>
    </source>
</evidence>
<feature type="signal peptide" evidence="5">
    <location>
        <begin position="1"/>
        <end position="26"/>
    </location>
</feature>
<dbReference type="PANTHER" id="PTHR42693">
    <property type="entry name" value="ARYLSULFATASE FAMILY MEMBER"/>
    <property type="match status" value="1"/>
</dbReference>
<evidence type="ECO:0000256" key="3">
    <source>
        <dbReference type="ARBA" id="ARBA00022801"/>
    </source>
</evidence>
<dbReference type="InterPro" id="IPR024607">
    <property type="entry name" value="Sulfatase_CS"/>
</dbReference>
<dbReference type="Pfam" id="PF00884">
    <property type="entry name" value="Sulfatase"/>
    <property type="match status" value="1"/>
</dbReference>
<keyword evidence="4" id="KW-0106">Calcium</keyword>
<proteinExistence type="inferred from homology"/>
<evidence type="ECO:0000313" key="8">
    <source>
        <dbReference type="Proteomes" id="UP000290407"/>
    </source>
</evidence>
<dbReference type="SUPFAM" id="SSF53649">
    <property type="entry name" value="Alkaline phosphatase-like"/>
    <property type="match status" value="1"/>
</dbReference>
<feature type="domain" description="Sulfatase N-terminal" evidence="6">
    <location>
        <begin position="29"/>
        <end position="342"/>
    </location>
</feature>
<keyword evidence="3" id="KW-0378">Hydrolase</keyword>
<evidence type="ECO:0000256" key="1">
    <source>
        <dbReference type="ARBA" id="ARBA00008779"/>
    </source>
</evidence>
<reference evidence="7 8" key="1">
    <citation type="submission" date="2019-01" db="EMBL/GenBank/DDBJ databases">
        <title>Spirosoma flava sp. nov., a propanil-degrading bacterium isolated from herbicide-contaminated soil.</title>
        <authorList>
            <person name="Zhang L."/>
            <person name="Jiang J.-D."/>
        </authorList>
    </citation>
    <scope>NUCLEOTIDE SEQUENCE [LARGE SCALE GENOMIC DNA]</scope>
    <source>
        <strain evidence="7 8">TY50</strain>
    </source>
</reference>
<dbReference type="PROSITE" id="PS00523">
    <property type="entry name" value="SULFATASE_1"/>
    <property type="match status" value="1"/>
</dbReference>
<dbReference type="InterPro" id="IPR050738">
    <property type="entry name" value="Sulfatase"/>
</dbReference>
<dbReference type="Gene3D" id="3.30.1120.10">
    <property type="match status" value="1"/>
</dbReference>
<comment type="caution">
    <text evidence="7">The sequence shown here is derived from an EMBL/GenBank/DDBJ whole genome shotgun (WGS) entry which is preliminary data.</text>
</comment>
<keyword evidence="2" id="KW-0479">Metal-binding</keyword>
<dbReference type="AlphaFoldDB" id="A0A4V1RWJ5"/>
<protein>
    <submittedName>
        <fullName evidence="7">Twin-arginine translocation pathway signal protein</fullName>
    </submittedName>
</protein>
<dbReference type="GO" id="GO:0046872">
    <property type="term" value="F:metal ion binding"/>
    <property type="evidence" value="ECO:0007669"/>
    <property type="project" value="UniProtKB-KW"/>
</dbReference>
<dbReference type="Gene3D" id="3.40.720.10">
    <property type="entry name" value="Alkaline Phosphatase, subunit A"/>
    <property type="match status" value="1"/>
</dbReference>
<dbReference type="RefSeq" id="WP_077923362.1">
    <property type="nucleotide sequence ID" value="NZ_SBLB01000002.1"/>
</dbReference>
<gene>
    <name evidence="7" type="ORF">EQG79_11600</name>
</gene>
<evidence type="ECO:0000313" key="7">
    <source>
        <dbReference type="EMBL" id="RYC70488.1"/>
    </source>
</evidence>
<sequence length="439" mass="48973">MFRLAHAYFRKVVVLLLVTASGNTYAQRPHIIYIMSDDMGYGDLSCYGNKDYPTPNLDKLASQGIKFVNAYSAAPVCTPTRTAFMTGRYPARTPVGLKEPLTKSKKDSAVGLTQAYPSVASLLKAANYETALIGKWHLGFRPEHNPTKNGFDYFFGILAGAADYTAHKSGPPGQRAHDLYENDTPVYPEGYLTNLFTQKAAAFIRKPHDKPFFLAIMFNAPHWPWQGPSDKAYADTIDFTKNGSRSTYATMVKRLDEGIGELMKSLDAAHLSEQTLIIFTNDNGGERFSDNGGLSEGKMTLWEGGIRVPAFVRWPGQIKAGTVTQQAAITMDWTATILSAGGAKAPAAFPLDGIDLMPVCRGVQKTVDRTFYWKQFHGNKQQAIKDGHWKYLQDQQGEYLFDLANDQPEKNDLKERHQAIFARLKRKYADWEKTLLVAD</sequence>
<dbReference type="InterPro" id="IPR017850">
    <property type="entry name" value="Alkaline_phosphatase_core_sf"/>
</dbReference>